<name>A0A5C8JGL5_9BACT</name>
<gene>
    <name evidence="3" type="primary">ypdA</name>
    <name evidence="3" type="ORF">FVR03_16865</name>
</gene>
<evidence type="ECO:0000256" key="1">
    <source>
        <dbReference type="ARBA" id="ARBA00022630"/>
    </source>
</evidence>
<dbReference type="InterPro" id="IPR050097">
    <property type="entry name" value="Ferredoxin-NADP_redctase_2"/>
</dbReference>
<dbReference type="PRINTS" id="PR00368">
    <property type="entry name" value="FADPNR"/>
</dbReference>
<dbReference type="Gene3D" id="3.50.50.60">
    <property type="entry name" value="FAD/NAD(P)-binding domain"/>
    <property type="match status" value="1"/>
</dbReference>
<dbReference type="InterPro" id="IPR023856">
    <property type="entry name" value="Bdr"/>
</dbReference>
<dbReference type="EMBL" id="VRTY01000071">
    <property type="protein sequence ID" value="TXK36748.1"/>
    <property type="molecule type" value="Genomic_DNA"/>
</dbReference>
<protein>
    <submittedName>
        <fullName evidence="3">YpdA family putative bacillithiol disulfide reductase</fullName>
    </submittedName>
</protein>
<dbReference type="PANTHER" id="PTHR48105">
    <property type="entry name" value="THIOREDOXIN REDUCTASE 1-RELATED-RELATED"/>
    <property type="match status" value="1"/>
</dbReference>
<dbReference type="RefSeq" id="WP_147922935.1">
    <property type="nucleotide sequence ID" value="NZ_VRTY01000071.1"/>
</dbReference>
<dbReference type="Proteomes" id="UP000321926">
    <property type="component" value="Unassembled WGS sequence"/>
</dbReference>
<keyword evidence="2" id="KW-0560">Oxidoreductase</keyword>
<dbReference type="SUPFAM" id="SSF51905">
    <property type="entry name" value="FAD/NAD(P)-binding domain"/>
    <property type="match status" value="1"/>
</dbReference>
<sequence length="326" mass="36903">MHNNLDIIIIGAGPIGLAAGIEAKRKGLRYLILDKGCLVNSIFNYPLNMTFFSTADRLEIGGIPFTSTHAKPTRSEALEYYRRVTEAEGLDVNLFEEVTAVITQENGTYQVESSKATYNTKHIIIAIGFYGIPNLLHVPGEELPKVKHYYFDPHYYYKQKVLVVGANNSSADVALETWRKGAEVTMVVREPTLGRIKYWTKPDLENRIEEGSIKAYFQAGITEIRENEVDIETLDGKVTIENDFVMAMTGYQPDFSFLEKIGVQLTNDYKRYPLYNRETMETNLKNVFLAGVICGGMDTHVWFIENSREHARVIVNHIASKENASN</sequence>
<reference evidence="3 4" key="1">
    <citation type="submission" date="2019-08" db="EMBL/GenBank/DDBJ databases">
        <authorList>
            <person name="Shi S."/>
        </authorList>
    </citation>
    <scope>NUCLEOTIDE SEQUENCE [LARGE SCALE GENOMIC DNA]</scope>
    <source>
        <strain evidence="3 4">GY10130</strain>
    </source>
</reference>
<proteinExistence type="predicted"/>
<comment type="caution">
    <text evidence="3">The sequence shown here is derived from an EMBL/GenBank/DDBJ whole genome shotgun (WGS) entry which is preliminary data.</text>
</comment>
<dbReference type="PRINTS" id="PR00469">
    <property type="entry name" value="PNDRDTASEII"/>
</dbReference>
<accession>A0A5C8JGL5</accession>
<dbReference type="InterPro" id="IPR036188">
    <property type="entry name" value="FAD/NAD-bd_sf"/>
</dbReference>
<keyword evidence="4" id="KW-1185">Reference proteome</keyword>
<dbReference type="Pfam" id="PF13738">
    <property type="entry name" value="Pyr_redox_3"/>
    <property type="match status" value="1"/>
</dbReference>
<dbReference type="NCBIfam" id="TIGR04018">
    <property type="entry name" value="Bthiol_YpdA"/>
    <property type="match status" value="1"/>
</dbReference>
<dbReference type="GO" id="GO:0016491">
    <property type="term" value="F:oxidoreductase activity"/>
    <property type="evidence" value="ECO:0007669"/>
    <property type="project" value="UniProtKB-KW"/>
</dbReference>
<keyword evidence="1" id="KW-0285">Flavoprotein</keyword>
<dbReference type="OrthoDB" id="9778740at2"/>
<evidence type="ECO:0000256" key="2">
    <source>
        <dbReference type="ARBA" id="ARBA00023002"/>
    </source>
</evidence>
<organism evidence="3 4">
    <name type="scientific">Pontibacter qinzhouensis</name>
    <dbReference type="NCBI Taxonomy" id="2603253"/>
    <lineage>
        <taxon>Bacteria</taxon>
        <taxon>Pseudomonadati</taxon>
        <taxon>Bacteroidota</taxon>
        <taxon>Cytophagia</taxon>
        <taxon>Cytophagales</taxon>
        <taxon>Hymenobacteraceae</taxon>
        <taxon>Pontibacter</taxon>
    </lineage>
</organism>
<evidence type="ECO:0000313" key="3">
    <source>
        <dbReference type="EMBL" id="TXK36748.1"/>
    </source>
</evidence>
<dbReference type="AlphaFoldDB" id="A0A5C8JGL5"/>
<evidence type="ECO:0000313" key="4">
    <source>
        <dbReference type="Proteomes" id="UP000321926"/>
    </source>
</evidence>